<keyword evidence="13" id="KW-0464">Manganese</keyword>
<comment type="similarity">
    <text evidence="4 16">Belongs to the NAPRTase family.</text>
</comment>
<dbReference type="OrthoDB" id="193380at2759"/>
<sequence>MTHCGVVQPLLTDFYQLTMSYGYWKAGKAEEQAVFEIFFRKNPFQGEFTIFAGLSDCIEYLNTFKFTEEDIHYLKSVMPGTVDPAFFVYLLHLPTDGLSLWAADEGSVVFPKEPIVRVEGPVIVCQLLETTLLNLVNFASLMATNAARFRLAAGTDKQLYEFGLRRAQGPDGGLTASRYAYLGGYDGTSNVLAGKLFGIPVVGTHAHSFVSVYQEKTASVFMNGALNDHSDLKVPSVPDPVSEIDIDSSELLDLHGESMELDRFLQRCWYWSRYLGTVLDYVPDQVHAGELAAFANYAYAFPANFVGLIDTYDVLRSGLPNFCSVSLALHEYGYQALGLRIDSGDLAFLSLMVRDAFKRIAKHFNLPWFEKVRILVSNDLNEDTLFSLNQQAVSVEPYGKCHKGSNTTIRLS</sequence>
<keyword evidence="10 16" id="KW-0808">Transferase</keyword>
<dbReference type="Pfam" id="PF17767">
    <property type="entry name" value="NAPRTase_N"/>
    <property type="match status" value="1"/>
</dbReference>
<dbReference type="STRING" id="46835.A0A504Y2R5"/>
<evidence type="ECO:0000256" key="8">
    <source>
        <dbReference type="ARBA" id="ARBA00022598"/>
    </source>
</evidence>
<dbReference type="GO" id="GO:0016757">
    <property type="term" value="F:glycosyltransferase activity"/>
    <property type="evidence" value="ECO:0007669"/>
    <property type="project" value="UniProtKB-KW"/>
</dbReference>
<dbReference type="EMBL" id="SUNJ01015502">
    <property type="protein sequence ID" value="TPP55183.1"/>
    <property type="molecule type" value="Genomic_DNA"/>
</dbReference>
<dbReference type="InterPro" id="IPR013785">
    <property type="entry name" value="Aldolase_TIM"/>
</dbReference>
<protein>
    <recommendedName>
        <fullName evidence="6 16">Nicotinate phosphoribosyltransferase</fullName>
        <ecNumber evidence="5 16">6.3.4.21</ecNumber>
    </recommendedName>
</protein>
<dbReference type="SUPFAM" id="SSF54675">
    <property type="entry name" value="Nicotinate/Quinolinate PRTase N-terminal domain-like"/>
    <property type="match status" value="1"/>
</dbReference>
<evidence type="ECO:0000256" key="15">
    <source>
        <dbReference type="ARBA" id="ARBA00048668"/>
    </source>
</evidence>
<comment type="caution">
    <text evidence="18">The sequence shown here is derived from an EMBL/GenBank/DDBJ whole genome shotgun (WGS) entry which is preliminary data.</text>
</comment>
<proteinExistence type="inferred from homology"/>
<comment type="PTM">
    <text evidence="16">Transiently phosphorylated on a His residue during the reaction cycle. Phosphorylation strongly increases the affinity for substrates and increases the rate of nicotinate D-ribonucleotide production. Dephosphorylation regenerates the low-affinity form of the enzyme, leading to product release.</text>
</comment>
<keyword evidence="12" id="KW-0460">Magnesium</keyword>
<keyword evidence="18" id="KW-0328">Glycosyltransferase</keyword>
<keyword evidence="7" id="KW-0597">Phosphoprotein</keyword>
<dbReference type="AlphaFoldDB" id="A0A504Y2R5"/>
<keyword evidence="11" id="KW-0479">Metal-binding</keyword>
<reference evidence="18 19" key="1">
    <citation type="submission" date="2019-04" db="EMBL/GenBank/DDBJ databases">
        <title>Annotation for the trematode Fasciola gigantica.</title>
        <authorList>
            <person name="Choi Y.-J."/>
        </authorList>
    </citation>
    <scope>NUCLEOTIDE SEQUENCE [LARGE SCALE GENOMIC DNA]</scope>
    <source>
        <strain evidence="18">Uganda_cow_1</strain>
    </source>
</reference>
<dbReference type="GO" id="GO:0004516">
    <property type="term" value="F:nicotinate phosphoribosyltransferase activity"/>
    <property type="evidence" value="ECO:0007669"/>
    <property type="project" value="UniProtKB-UniRule"/>
</dbReference>
<evidence type="ECO:0000256" key="11">
    <source>
        <dbReference type="ARBA" id="ARBA00022723"/>
    </source>
</evidence>
<dbReference type="PANTHER" id="PTHR11098">
    <property type="entry name" value="NICOTINATE PHOSPHORIBOSYLTRANSFERASE"/>
    <property type="match status" value="1"/>
</dbReference>
<keyword evidence="9 16" id="KW-0662">Pyridine nucleotide biosynthesis</keyword>
<comment type="cofactor">
    <cofactor evidence="1">
        <name>Mn(2+)</name>
        <dbReference type="ChEBI" id="CHEBI:29035"/>
    </cofactor>
</comment>
<evidence type="ECO:0000313" key="18">
    <source>
        <dbReference type="EMBL" id="TPP55183.1"/>
    </source>
</evidence>
<dbReference type="InterPro" id="IPR036068">
    <property type="entry name" value="Nicotinate_pribotase-like_C"/>
</dbReference>
<dbReference type="GO" id="GO:0046872">
    <property type="term" value="F:metal ion binding"/>
    <property type="evidence" value="ECO:0007669"/>
    <property type="project" value="UniProtKB-KW"/>
</dbReference>
<comment type="function">
    <text evidence="14">Catalyzes the first step in the biosynthesis of NAD from nicotinic acid, the ATP-dependent synthesis of beta-nicotinate D-ribonucleotide from nicotinate and 5-phospho-D-ribose 1-phosphate. Helps prevent cellular oxidative stress via its role in NAD biosynthesis.</text>
</comment>
<dbReference type="GO" id="GO:0005829">
    <property type="term" value="C:cytosol"/>
    <property type="evidence" value="ECO:0007669"/>
    <property type="project" value="TreeGrafter"/>
</dbReference>
<evidence type="ECO:0000256" key="10">
    <source>
        <dbReference type="ARBA" id="ARBA00022679"/>
    </source>
</evidence>
<gene>
    <name evidence="18" type="ORF">FGIG_03520</name>
</gene>
<dbReference type="GO" id="GO:0034355">
    <property type="term" value="P:NAD+ biosynthetic process via the salvage pathway"/>
    <property type="evidence" value="ECO:0007669"/>
    <property type="project" value="TreeGrafter"/>
</dbReference>
<comment type="catalytic activity">
    <reaction evidence="15 16">
        <text>5-phospho-alpha-D-ribose 1-diphosphate + nicotinate + ATP + H2O = nicotinate beta-D-ribonucleotide + ADP + phosphate + diphosphate</text>
        <dbReference type="Rhea" id="RHEA:36163"/>
        <dbReference type="ChEBI" id="CHEBI:15377"/>
        <dbReference type="ChEBI" id="CHEBI:30616"/>
        <dbReference type="ChEBI" id="CHEBI:32544"/>
        <dbReference type="ChEBI" id="CHEBI:33019"/>
        <dbReference type="ChEBI" id="CHEBI:43474"/>
        <dbReference type="ChEBI" id="CHEBI:57502"/>
        <dbReference type="ChEBI" id="CHEBI:58017"/>
        <dbReference type="ChEBI" id="CHEBI:456216"/>
        <dbReference type="EC" id="6.3.4.21"/>
    </reaction>
</comment>
<evidence type="ECO:0000256" key="6">
    <source>
        <dbReference type="ARBA" id="ARBA00021569"/>
    </source>
</evidence>
<evidence type="ECO:0000256" key="2">
    <source>
        <dbReference type="ARBA" id="ARBA00001946"/>
    </source>
</evidence>
<keyword evidence="19" id="KW-1185">Reference proteome</keyword>
<evidence type="ECO:0000256" key="5">
    <source>
        <dbReference type="ARBA" id="ARBA00013236"/>
    </source>
</evidence>
<evidence type="ECO:0000256" key="12">
    <source>
        <dbReference type="ARBA" id="ARBA00022842"/>
    </source>
</evidence>
<dbReference type="NCBIfam" id="TIGR01513">
    <property type="entry name" value="NAPRTase_put"/>
    <property type="match status" value="1"/>
</dbReference>
<organism evidence="18 19">
    <name type="scientific">Fasciola gigantica</name>
    <name type="common">Giant liver fluke</name>
    <dbReference type="NCBI Taxonomy" id="46835"/>
    <lineage>
        <taxon>Eukaryota</taxon>
        <taxon>Metazoa</taxon>
        <taxon>Spiralia</taxon>
        <taxon>Lophotrochozoa</taxon>
        <taxon>Platyhelminthes</taxon>
        <taxon>Trematoda</taxon>
        <taxon>Digenea</taxon>
        <taxon>Plagiorchiida</taxon>
        <taxon>Echinostomata</taxon>
        <taxon>Echinostomatoidea</taxon>
        <taxon>Fasciolidae</taxon>
        <taxon>Fasciola</taxon>
    </lineage>
</organism>
<dbReference type="UniPathway" id="UPA00253">
    <property type="reaction ID" value="UER00457"/>
</dbReference>
<evidence type="ECO:0000256" key="14">
    <source>
        <dbReference type="ARBA" id="ARBA00023426"/>
    </source>
</evidence>
<feature type="domain" description="Nicotinate phosphoribosyltransferase N-terminal" evidence="17">
    <location>
        <begin position="10"/>
        <end position="137"/>
    </location>
</feature>
<evidence type="ECO:0000256" key="13">
    <source>
        <dbReference type="ARBA" id="ARBA00023211"/>
    </source>
</evidence>
<dbReference type="Gene3D" id="3.20.20.70">
    <property type="entry name" value="Aldolase class I"/>
    <property type="match status" value="2"/>
</dbReference>
<dbReference type="InterPro" id="IPR040727">
    <property type="entry name" value="NAPRTase_N"/>
</dbReference>
<evidence type="ECO:0000256" key="3">
    <source>
        <dbReference type="ARBA" id="ARBA00004952"/>
    </source>
</evidence>
<dbReference type="InterPro" id="IPR007229">
    <property type="entry name" value="Nic_PRibTrfase-Fam"/>
</dbReference>
<evidence type="ECO:0000256" key="4">
    <source>
        <dbReference type="ARBA" id="ARBA00010897"/>
    </source>
</evidence>
<keyword evidence="8 16" id="KW-0436">Ligase</keyword>
<evidence type="ECO:0000256" key="9">
    <source>
        <dbReference type="ARBA" id="ARBA00022642"/>
    </source>
</evidence>
<dbReference type="Gene3D" id="3.20.140.10">
    <property type="entry name" value="nicotinate phosphoribosyltransferase"/>
    <property type="match status" value="1"/>
</dbReference>
<name>A0A504Y2R5_FASGI</name>
<dbReference type="PANTHER" id="PTHR11098:SF1">
    <property type="entry name" value="NICOTINATE PHOSPHORIBOSYLTRANSFERASE"/>
    <property type="match status" value="1"/>
</dbReference>
<comment type="pathway">
    <text evidence="3 16">Cofactor biosynthesis; NAD(+) biosynthesis; nicotinate D-ribonucleotide from nicotinate: step 1/1.</text>
</comment>
<dbReference type="Proteomes" id="UP000316759">
    <property type="component" value="Unassembled WGS sequence"/>
</dbReference>
<dbReference type="InterPro" id="IPR006405">
    <property type="entry name" value="Nic_PRibTrfase_pncB"/>
</dbReference>
<dbReference type="SUPFAM" id="SSF51690">
    <property type="entry name" value="Nicotinate/Quinolinate PRTase C-terminal domain-like"/>
    <property type="match status" value="1"/>
</dbReference>
<dbReference type="FunFam" id="3.20.20.70:FF:000155">
    <property type="entry name" value="Nicotinate phosphoribosyltransferase"/>
    <property type="match status" value="1"/>
</dbReference>
<dbReference type="CDD" id="cd01570">
    <property type="entry name" value="NAPRTase_A"/>
    <property type="match status" value="1"/>
</dbReference>
<dbReference type="EC" id="6.3.4.21" evidence="5 16"/>
<dbReference type="PIRSF" id="PIRSF000484">
    <property type="entry name" value="NAPRT"/>
    <property type="match status" value="1"/>
</dbReference>
<evidence type="ECO:0000256" key="1">
    <source>
        <dbReference type="ARBA" id="ARBA00001936"/>
    </source>
</evidence>
<comment type="cofactor">
    <cofactor evidence="2">
        <name>Mg(2+)</name>
        <dbReference type="ChEBI" id="CHEBI:18420"/>
    </cofactor>
</comment>
<evidence type="ECO:0000259" key="17">
    <source>
        <dbReference type="Pfam" id="PF17767"/>
    </source>
</evidence>
<accession>A0A504Y2R5</accession>
<evidence type="ECO:0000256" key="16">
    <source>
        <dbReference type="RuleBase" id="RU365100"/>
    </source>
</evidence>
<evidence type="ECO:0000256" key="7">
    <source>
        <dbReference type="ARBA" id="ARBA00022553"/>
    </source>
</evidence>
<evidence type="ECO:0000313" key="19">
    <source>
        <dbReference type="Proteomes" id="UP000316759"/>
    </source>
</evidence>